<feature type="domain" description="Recombinase" evidence="2">
    <location>
        <begin position="178"/>
        <end position="287"/>
    </location>
</feature>
<gene>
    <name evidence="3" type="ordered locus">Desku_0960</name>
</gene>
<dbReference type="InterPro" id="IPR036162">
    <property type="entry name" value="Resolvase-like_N_sf"/>
</dbReference>
<proteinExistence type="predicted"/>
<dbReference type="GO" id="GO:0000150">
    <property type="term" value="F:DNA strand exchange activity"/>
    <property type="evidence" value="ECO:0007669"/>
    <property type="project" value="InterPro"/>
</dbReference>
<dbReference type="InterPro" id="IPR006119">
    <property type="entry name" value="Resolv_N"/>
</dbReference>
<dbReference type="Pfam" id="PF07508">
    <property type="entry name" value="Recombinase"/>
    <property type="match status" value="1"/>
</dbReference>
<dbReference type="RefSeq" id="WP_013822070.1">
    <property type="nucleotide sequence ID" value="NC_015573.1"/>
</dbReference>
<dbReference type="InterPro" id="IPR038109">
    <property type="entry name" value="DNA_bind_recomb_sf"/>
</dbReference>
<dbReference type="Pfam" id="PF13408">
    <property type="entry name" value="Zn_ribbon_recom"/>
    <property type="match status" value="1"/>
</dbReference>
<dbReference type="InterPro" id="IPR011109">
    <property type="entry name" value="DNA_bind_recombinase_dom"/>
</dbReference>
<accession>A0AAU8PB80</accession>
<feature type="domain" description="Resolvase/invertase-type recombinase catalytic" evidence="1">
    <location>
        <begin position="21"/>
        <end position="171"/>
    </location>
</feature>
<protein>
    <submittedName>
        <fullName evidence="3">Resolvase domain protein</fullName>
    </submittedName>
</protein>
<dbReference type="Gene3D" id="3.40.50.1390">
    <property type="entry name" value="Resolvase, N-terminal catalytic domain"/>
    <property type="match status" value="1"/>
</dbReference>
<keyword evidence="4" id="KW-1185">Reference proteome</keyword>
<sequence>MARRNRKKSTPLKAIDNRTNRAIGIVRVSTAEQANEERYSIPHQKAHIAEECRRRGFELIHIFEFVQSGAKVLSRSTGEQEKILKFIEDNNISYVIVHELDRLARSMTDTLLFTDELAKRNVALVSVHDPVDTSTPQGIMQMQILAVFAEYFRKQLAGKVMGSMIERAREGKPLGKTPYGYTIGPQGFEVVPHEAEVVKKIFRLYVEQNLGMRGIAVELNRLGLRTRKGNQWSHSTVRDILENEVYTGCFLWDKDGLNISIENNHTPIINREIWEKAQTRRNTKNKLGGRAQNQNFLLSGLLKCGHCTDPEGNHVSMAGRTNRKGKYCYKYYRCNNYASKGTCQGHEYRADRLEKLVLEDIEMLIRNGPGMIVDRNIILEDGESIKQNLELYERRLAALDTALEKAAAAYEAGAYDLDFFRERKLKITAEQAELKKLIAETRARLNGCIPPEEIQRRVQVKMKAAVRLLQETDITRAKMYLQEIIDHILVKSEEDLTIFYRV</sequence>
<reference evidence="4" key="1">
    <citation type="submission" date="2011-05" db="EMBL/GenBank/DDBJ databases">
        <title>Complete sequence of Desulfotomaculum kuznetsovii DSM 6115.</title>
        <authorList>
            <person name="Lucas S."/>
            <person name="Han J."/>
            <person name="Lapidus A."/>
            <person name="Cheng J.-F."/>
            <person name="Goodwin L."/>
            <person name="Pitluck S."/>
            <person name="Peters L."/>
            <person name="Mikhailova N."/>
            <person name="Lu M."/>
            <person name="Saunders E."/>
            <person name="Han C."/>
            <person name="Tapia R."/>
            <person name="Land M."/>
            <person name="Hauser L."/>
            <person name="Kyrpides N."/>
            <person name="Ivanova N."/>
            <person name="Pagani I."/>
            <person name="Nazina T."/>
            <person name="Ivanova A."/>
            <person name="Parshina S."/>
            <person name="Kuever J."/>
            <person name="Muyzer G."/>
            <person name="Plugge C."/>
            <person name="Stams A."/>
            <person name="Woyke T."/>
        </authorList>
    </citation>
    <scope>NUCLEOTIDE SEQUENCE [LARGE SCALE GENOMIC DNA]</scope>
    <source>
        <strain evidence="4">DSM 6115 / VKM B-1805 / 17</strain>
    </source>
</reference>
<evidence type="ECO:0000259" key="2">
    <source>
        <dbReference type="PROSITE" id="PS51737"/>
    </source>
</evidence>
<dbReference type="PROSITE" id="PS51736">
    <property type="entry name" value="RECOMBINASES_3"/>
    <property type="match status" value="1"/>
</dbReference>
<evidence type="ECO:0000313" key="4">
    <source>
        <dbReference type="Proteomes" id="UP000009229"/>
    </source>
</evidence>
<dbReference type="CDD" id="cd00338">
    <property type="entry name" value="Ser_Recombinase"/>
    <property type="match status" value="1"/>
</dbReference>
<dbReference type="KEGG" id="dku:Desku_0960"/>
<dbReference type="Proteomes" id="UP000009229">
    <property type="component" value="Chromosome"/>
</dbReference>
<evidence type="ECO:0000259" key="1">
    <source>
        <dbReference type="PROSITE" id="PS51736"/>
    </source>
</evidence>
<organism evidence="3 4">
    <name type="scientific">Desulfofundulus kuznetsovii (strain DSM 6115 / VKM B-1805 / 17)</name>
    <name type="common">Desulfotomaculum kuznetsovii</name>
    <dbReference type="NCBI Taxonomy" id="760568"/>
    <lineage>
        <taxon>Bacteria</taxon>
        <taxon>Bacillati</taxon>
        <taxon>Bacillota</taxon>
        <taxon>Clostridia</taxon>
        <taxon>Eubacteriales</taxon>
        <taxon>Peptococcaceae</taxon>
        <taxon>Desulfofundulus</taxon>
    </lineage>
</organism>
<dbReference type="AlphaFoldDB" id="A0AAU8PB80"/>
<dbReference type="SMART" id="SM00857">
    <property type="entry name" value="Resolvase"/>
    <property type="match status" value="1"/>
</dbReference>
<dbReference type="GO" id="GO:0003677">
    <property type="term" value="F:DNA binding"/>
    <property type="evidence" value="ECO:0007669"/>
    <property type="project" value="InterPro"/>
</dbReference>
<dbReference type="Gene3D" id="3.90.1750.20">
    <property type="entry name" value="Putative Large Serine Recombinase, Chain B, Domain 2"/>
    <property type="match status" value="1"/>
</dbReference>
<dbReference type="InterPro" id="IPR050639">
    <property type="entry name" value="SSR_resolvase"/>
</dbReference>
<dbReference type="EMBL" id="CP002770">
    <property type="protein sequence ID" value="AEG14555.1"/>
    <property type="molecule type" value="Genomic_DNA"/>
</dbReference>
<dbReference type="PROSITE" id="PS51737">
    <property type="entry name" value="RECOMBINASE_DNA_BIND"/>
    <property type="match status" value="1"/>
</dbReference>
<evidence type="ECO:0000313" key="3">
    <source>
        <dbReference type="EMBL" id="AEG14555.1"/>
    </source>
</evidence>
<dbReference type="PANTHER" id="PTHR30461:SF23">
    <property type="entry name" value="DNA RECOMBINASE-RELATED"/>
    <property type="match status" value="1"/>
</dbReference>
<dbReference type="Pfam" id="PF00239">
    <property type="entry name" value="Resolvase"/>
    <property type="match status" value="1"/>
</dbReference>
<name>A0AAU8PB80_DESK7</name>
<dbReference type="PANTHER" id="PTHR30461">
    <property type="entry name" value="DNA-INVERTASE FROM LAMBDOID PROPHAGE"/>
    <property type="match status" value="1"/>
</dbReference>
<dbReference type="InterPro" id="IPR025827">
    <property type="entry name" value="Zn_ribbon_recom_dom"/>
</dbReference>
<dbReference type="SUPFAM" id="SSF53041">
    <property type="entry name" value="Resolvase-like"/>
    <property type="match status" value="1"/>
</dbReference>